<evidence type="ECO:0000256" key="1">
    <source>
        <dbReference type="SAM" id="MobiDB-lite"/>
    </source>
</evidence>
<comment type="caution">
    <text evidence="3">The sequence shown here is derived from an EMBL/GenBank/DDBJ whole genome shotgun (WGS) entry which is preliminary data.</text>
</comment>
<name>A0A3M0ACU7_9GAMM</name>
<dbReference type="RefSeq" id="WP_170150737.1">
    <property type="nucleotide sequence ID" value="NZ_REFJ01000001.1"/>
</dbReference>
<evidence type="ECO:0000259" key="2">
    <source>
        <dbReference type="Pfam" id="PF01832"/>
    </source>
</evidence>
<dbReference type="PANTHER" id="PTHR40572:SF1">
    <property type="entry name" value="PROTEIN BAX"/>
    <property type="match status" value="1"/>
</dbReference>
<dbReference type="InterPro" id="IPR053195">
    <property type="entry name" value="Bax-like"/>
</dbReference>
<protein>
    <submittedName>
        <fullName evidence="3">Bax protein</fullName>
    </submittedName>
</protein>
<dbReference type="AlphaFoldDB" id="A0A3M0ACU7"/>
<feature type="domain" description="Mannosyl-glycoprotein endo-beta-N-acetylglucosamidase-like" evidence="2">
    <location>
        <begin position="150"/>
        <end position="273"/>
    </location>
</feature>
<organism evidence="3 4">
    <name type="scientific">Umboniibacter marinipuniceus</name>
    <dbReference type="NCBI Taxonomy" id="569599"/>
    <lineage>
        <taxon>Bacteria</taxon>
        <taxon>Pseudomonadati</taxon>
        <taxon>Pseudomonadota</taxon>
        <taxon>Gammaproteobacteria</taxon>
        <taxon>Cellvibrionales</taxon>
        <taxon>Cellvibrionaceae</taxon>
        <taxon>Umboniibacter</taxon>
    </lineage>
</organism>
<feature type="compositionally biased region" description="Low complexity" evidence="1">
    <location>
        <begin position="41"/>
        <end position="55"/>
    </location>
</feature>
<dbReference type="PANTHER" id="PTHR40572">
    <property type="entry name" value="PROTEIN BAX"/>
    <property type="match status" value="1"/>
</dbReference>
<dbReference type="Proteomes" id="UP000267187">
    <property type="component" value="Unassembled WGS sequence"/>
</dbReference>
<gene>
    <name evidence="3" type="ORF">DFR27_0315</name>
</gene>
<accession>A0A3M0ACU7</accession>
<proteinExistence type="predicted"/>
<reference evidence="3 4" key="1">
    <citation type="submission" date="2018-10" db="EMBL/GenBank/DDBJ databases">
        <title>Genomic Encyclopedia of Type Strains, Phase IV (KMG-IV): sequencing the most valuable type-strain genomes for metagenomic binning, comparative biology and taxonomic classification.</title>
        <authorList>
            <person name="Goeker M."/>
        </authorList>
    </citation>
    <scope>NUCLEOTIDE SEQUENCE [LARGE SCALE GENOMIC DNA]</scope>
    <source>
        <strain evidence="3 4">DSM 25080</strain>
    </source>
</reference>
<sequence length="277" mass="30754">MNSKQSLLILFLTVAVAVGWLVMVDTPKEVALPSEDSVVDSATPSSTTPNSNLSNVETSDTRQATSPVRVDRAPPPVEDLPDFRSFTDTKAKKQAFFDYFRPIIAAENERMLAEREIVSSIANPEELAPWCEEYRVDPCDQEQLLSHVDEIPMSMALAQAAVESAWGTSRFAVQANNFFGQWCFREGCGLVPSQRSSGAHHEVQIFDHPDDAVRAYFHNINSHPAYEPAREIRLEAHEHGHPVSGSDMVGGLLSYSGIGEHYVDELRSIIRVNKLTD</sequence>
<dbReference type="Gene3D" id="1.10.530.10">
    <property type="match status" value="1"/>
</dbReference>
<keyword evidence="4" id="KW-1185">Reference proteome</keyword>
<dbReference type="InterPro" id="IPR002901">
    <property type="entry name" value="MGlyc_endo_b_GlcNAc-like_dom"/>
</dbReference>
<dbReference type="GO" id="GO:0004040">
    <property type="term" value="F:amidase activity"/>
    <property type="evidence" value="ECO:0007669"/>
    <property type="project" value="InterPro"/>
</dbReference>
<dbReference type="EMBL" id="REFJ01000001">
    <property type="protein sequence ID" value="RMA82366.1"/>
    <property type="molecule type" value="Genomic_DNA"/>
</dbReference>
<evidence type="ECO:0000313" key="4">
    <source>
        <dbReference type="Proteomes" id="UP000267187"/>
    </source>
</evidence>
<dbReference type="Pfam" id="PF01832">
    <property type="entry name" value="Glucosaminidase"/>
    <property type="match status" value="1"/>
</dbReference>
<evidence type="ECO:0000313" key="3">
    <source>
        <dbReference type="EMBL" id="RMA82366.1"/>
    </source>
</evidence>
<feature type="region of interest" description="Disordered" evidence="1">
    <location>
        <begin position="34"/>
        <end position="83"/>
    </location>
</feature>
<feature type="compositionally biased region" description="Polar residues" evidence="1">
    <location>
        <begin position="56"/>
        <end position="66"/>
    </location>
</feature>